<evidence type="ECO:0000256" key="1">
    <source>
        <dbReference type="ARBA" id="ARBA00005486"/>
    </source>
</evidence>
<evidence type="ECO:0000313" key="6">
    <source>
        <dbReference type="Proteomes" id="UP000269221"/>
    </source>
</evidence>
<feature type="transmembrane region" description="Helical" evidence="3">
    <location>
        <begin position="12"/>
        <end position="30"/>
    </location>
</feature>
<dbReference type="InterPro" id="IPR039662">
    <property type="entry name" value="Cohesin_Scc3/SA"/>
</dbReference>
<evidence type="ECO:0000313" key="5">
    <source>
        <dbReference type="EMBL" id="RMB88972.1"/>
    </source>
</evidence>
<accession>A0A3M0IKU6</accession>
<feature type="domain" description="Cohesin subunit SCC3/SA HEAT-repeats" evidence="4">
    <location>
        <begin position="246"/>
        <end position="339"/>
    </location>
</feature>
<evidence type="ECO:0000256" key="3">
    <source>
        <dbReference type="SAM" id="Phobius"/>
    </source>
</evidence>
<dbReference type="Pfam" id="PF24571">
    <property type="entry name" value="HEAT_SCC3-SA"/>
    <property type="match status" value="1"/>
</dbReference>
<keyword evidence="3" id="KW-1133">Transmembrane helix</keyword>
<dbReference type="GO" id="GO:0007062">
    <property type="term" value="P:sister chromatid cohesion"/>
    <property type="evidence" value="ECO:0007669"/>
    <property type="project" value="TreeGrafter"/>
</dbReference>
<feature type="region of interest" description="Disordered" evidence="2">
    <location>
        <begin position="146"/>
        <end position="176"/>
    </location>
</feature>
<comment type="caution">
    <text evidence="5">The sequence shown here is derived from an EMBL/GenBank/DDBJ whole genome shotgun (WGS) entry which is preliminary data.</text>
</comment>
<keyword evidence="6" id="KW-1185">Reference proteome</keyword>
<dbReference type="GO" id="GO:0005634">
    <property type="term" value="C:nucleus"/>
    <property type="evidence" value="ECO:0007669"/>
    <property type="project" value="TreeGrafter"/>
</dbReference>
<keyword evidence="3" id="KW-0472">Membrane</keyword>
<name>A0A3M0IKU6_HIRRU</name>
<dbReference type="STRING" id="333673.A0A3M0IKU6"/>
<dbReference type="EMBL" id="QRBI01000306">
    <property type="protein sequence ID" value="RMB88972.1"/>
    <property type="molecule type" value="Genomic_DNA"/>
</dbReference>
<dbReference type="Proteomes" id="UP000269221">
    <property type="component" value="Unassembled WGS sequence"/>
</dbReference>
<protein>
    <recommendedName>
        <fullName evidence="4">Cohesin subunit SCC3/SA HEAT-repeats domain-containing protein</fullName>
    </recommendedName>
</protein>
<dbReference type="PANTHER" id="PTHR11199">
    <property type="entry name" value="STROMAL ANTIGEN"/>
    <property type="match status" value="1"/>
</dbReference>
<sequence length="362" mass="40499">MLVFPIPISISYVYVMIGIVIVVPQILGFVSKIQRFFLYILGLPASRDPSKIPIFPAFPSPVHDSPSLGIFLRIGASEQLPVSKRSRPSSGALSGPEYNSLFQAVVSGKAAIEAVVDEWLDWYRWDRESAFLELLNFTARVRKNGKNERKNERKMGKMSEKMGKNGGKIRNSWSCSTSPPAPAAARDLGWNFGGYGWNFDGILRVFDGFGEFWANSRNSQLREQQEELELLMNGIFKGVFRSLPVSPRESREQREQKSRLSRSLIPLLPQLLEKFSVVSALLELLQHLELGTLCSARMDKFLEQVLERILAVSRSRSRPFPGLSAASHALRCLWHPELALGRLGDIAWARLGDGLGTGATPR</sequence>
<dbReference type="AlphaFoldDB" id="A0A3M0IKU6"/>
<dbReference type="PANTHER" id="PTHR11199:SF0">
    <property type="entry name" value="LD34181P-RELATED"/>
    <property type="match status" value="1"/>
</dbReference>
<keyword evidence="3" id="KW-0812">Transmembrane</keyword>
<organism evidence="5 6">
    <name type="scientific">Hirundo rustica rustica</name>
    <dbReference type="NCBI Taxonomy" id="333673"/>
    <lineage>
        <taxon>Eukaryota</taxon>
        <taxon>Metazoa</taxon>
        <taxon>Chordata</taxon>
        <taxon>Craniata</taxon>
        <taxon>Vertebrata</taxon>
        <taxon>Euteleostomi</taxon>
        <taxon>Archelosauria</taxon>
        <taxon>Archosauria</taxon>
        <taxon>Dinosauria</taxon>
        <taxon>Saurischia</taxon>
        <taxon>Theropoda</taxon>
        <taxon>Coelurosauria</taxon>
        <taxon>Aves</taxon>
        <taxon>Neognathae</taxon>
        <taxon>Neoaves</taxon>
        <taxon>Telluraves</taxon>
        <taxon>Australaves</taxon>
        <taxon>Passeriformes</taxon>
        <taxon>Sylvioidea</taxon>
        <taxon>Hirundinidae</taxon>
        <taxon>Hirundo</taxon>
    </lineage>
</organism>
<evidence type="ECO:0000259" key="4">
    <source>
        <dbReference type="Pfam" id="PF24571"/>
    </source>
</evidence>
<dbReference type="OrthoDB" id="498590at2759"/>
<dbReference type="InterPro" id="IPR056396">
    <property type="entry name" value="HEAT_SCC3-SA"/>
</dbReference>
<dbReference type="GO" id="GO:0000785">
    <property type="term" value="C:chromatin"/>
    <property type="evidence" value="ECO:0007669"/>
    <property type="project" value="TreeGrafter"/>
</dbReference>
<dbReference type="GO" id="GO:0003682">
    <property type="term" value="F:chromatin binding"/>
    <property type="evidence" value="ECO:0007669"/>
    <property type="project" value="TreeGrafter"/>
</dbReference>
<gene>
    <name evidence="5" type="ORF">DUI87_34621</name>
</gene>
<reference evidence="5 6" key="1">
    <citation type="submission" date="2018-07" db="EMBL/GenBank/DDBJ databases">
        <title>A high quality draft genome assembly of the barn swallow (H. rustica rustica).</title>
        <authorList>
            <person name="Formenti G."/>
            <person name="Chiara M."/>
            <person name="Poveda L."/>
            <person name="Francoijs K.-J."/>
            <person name="Bonisoli-Alquati A."/>
            <person name="Canova L."/>
            <person name="Gianfranceschi L."/>
            <person name="Horner D.S."/>
            <person name="Saino N."/>
        </authorList>
    </citation>
    <scope>NUCLEOTIDE SEQUENCE [LARGE SCALE GENOMIC DNA]</scope>
    <source>
        <strain evidence="5">Chelidonia</strain>
        <tissue evidence="5">Blood</tissue>
    </source>
</reference>
<proteinExistence type="inferred from homology"/>
<comment type="similarity">
    <text evidence="1">Belongs to the SCC3 family.</text>
</comment>
<evidence type="ECO:0000256" key="2">
    <source>
        <dbReference type="SAM" id="MobiDB-lite"/>
    </source>
</evidence>
<dbReference type="GO" id="GO:0008278">
    <property type="term" value="C:cohesin complex"/>
    <property type="evidence" value="ECO:0007669"/>
    <property type="project" value="TreeGrafter"/>
</dbReference>
<feature type="compositionally biased region" description="Basic and acidic residues" evidence="2">
    <location>
        <begin position="146"/>
        <end position="163"/>
    </location>
</feature>